<evidence type="ECO:0000259" key="9">
    <source>
        <dbReference type="Pfam" id="PF07732"/>
    </source>
</evidence>
<comment type="subcellular location">
    <subcellularLocation>
        <location evidence="1">Secreted</location>
    </subcellularLocation>
</comment>
<dbReference type="AlphaFoldDB" id="A0AAV9C8X3"/>
<keyword evidence="7" id="KW-0186">Copper</keyword>
<dbReference type="PANTHER" id="PTHR11709:SF431">
    <property type="entry name" value="LACCASE-5"/>
    <property type="match status" value="1"/>
</dbReference>
<evidence type="ECO:0000256" key="2">
    <source>
        <dbReference type="ARBA" id="ARBA00010609"/>
    </source>
</evidence>
<dbReference type="GO" id="GO:0005507">
    <property type="term" value="F:copper ion binding"/>
    <property type="evidence" value="ECO:0007669"/>
    <property type="project" value="InterPro"/>
</dbReference>
<dbReference type="PANTHER" id="PTHR11709">
    <property type="entry name" value="MULTI-COPPER OXIDASE"/>
    <property type="match status" value="1"/>
</dbReference>
<dbReference type="Pfam" id="PF07732">
    <property type="entry name" value="Cu-oxidase_3"/>
    <property type="match status" value="1"/>
</dbReference>
<dbReference type="Pfam" id="PF07731">
    <property type="entry name" value="Cu-oxidase_2"/>
    <property type="match status" value="1"/>
</dbReference>
<dbReference type="InterPro" id="IPR045087">
    <property type="entry name" value="Cu-oxidase_fam"/>
</dbReference>
<dbReference type="InterPro" id="IPR033138">
    <property type="entry name" value="Cu_oxidase_CS"/>
</dbReference>
<evidence type="ECO:0000256" key="4">
    <source>
        <dbReference type="ARBA" id="ARBA00022723"/>
    </source>
</evidence>
<keyword evidence="4" id="KW-0479">Metal-binding</keyword>
<keyword evidence="11" id="KW-1185">Reference proteome</keyword>
<keyword evidence="6" id="KW-0560">Oxidoreductase</keyword>
<feature type="domain" description="Plastocyanin-like" evidence="8">
    <location>
        <begin position="11"/>
        <end position="96"/>
    </location>
</feature>
<organism evidence="10 11">
    <name type="scientific">Acorus calamus</name>
    <name type="common">Sweet flag</name>
    <dbReference type="NCBI Taxonomy" id="4465"/>
    <lineage>
        <taxon>Eukaryota</taxon>
        <taxon>Viridiplantae</taxon>
        <taxon>Streptophyta</taxon>
        <taxon>Embryophyta</taxon>
        <taxon>Tracheophyta</taxon>
        <taxon>Spermatophyta</taxon>
        <taxon>Magnoliopsida</taxon>
        <taxon>Liliopsida</taxon>
        <taxon>Acoraceae</taxon>
        <taxon>Acorus</taxon>
    </lineage>
</organism>
<evidence type="ECO:0000256" key="7">
    <source>
        <dbReference type="ARBA" id="ARBA00023008"/>
    </source>
</evidence>
<evidence type="ECO:0000313" key="11">
    <source>
        <dbReference type="Proteomes" id="UP001180020"/>
    </source>
</evidence>
<dbReference type="GO" id="GO:0016491">
    <property type="term" value="F:oxidoreductase activity"/>
    <property type="evidence" value="ECO:0007669"/>
    <property type="project" value="UniProtKB-KW"/>
</dbReference>
<evidence type="ECO:0000256" key="1">
    <source>
        <dbReference type="ARBA" id="ARBA00004613"/>
    </source>
</evidence>
<dbReference type="PROSITE" id="PS00079">
    <property type="entry name" value="MULTICOPPER_OXIDASE1"/>
    <property type="match status" value="1"/>
</dbReference>
<feature type="domain" description="Plastocyanin-like" evidence="9">
    <location>
        <begin position="120"/>
        <end position="233"/>
    </location>
</feature>
<dbReference type="CDD" id="cd13849">
    <property type="entry name" value="CuRO_1_LCC_plant"/>
    <property type="match status" value="1"/>
</dbReference>
<accession>A0AAV9C8X3</accession>
<evidence type="ECO:0000313" key="10">
    <source>
        <dbReference type="EMBL" id="KAK1285024.1"/>
    </source>
</evidence>
<evidence type="ECO:0000256" key="3">
    <source>
        <dbReference type="ARBA" id="ARBA00022525"/>
    </source>
</evidence>
<dbReference type="InterPro" id="IPR002355">
    <property type="entry name" value="Cu_oxidase_Cu_BS"/>
</dbReference>
<gene>
    <name evidence="10" type="primary">LAC3</name>
    <name evidence="10" type="ORF">QJS10_CPB20g00266</name>
</gene>
<evidence type="ECO:0000256" key="6">
    <source>
        <dbReference type="ARBA" id="ARBA00023002"/>
    </source>
</evidence>
<keyword evidence="5" id="KW-0677">Repeat</keyword>
<dbReference type="InterPro" id="IPR011707">
    <property type="entry name" value="Cu-oxidase-like_N"/>
</dbReference>
<dbReference type="PROSITE" id="PS00080">
    <property type="entry name" value="MULTICOPPER_OXIDASE2"/>
    <property type="match status" value="1"/>
</dbReference>
<dbReference type="Proteomes" id="UP001180020">
    <property type="component" value="Unassembled WGS sequence"/>
</dbReference>
<proteinExistence type="inferred from homology"/>
<dbReference type="SUPFAM" id="SSF49503">
    <property type="entry name" value="Cupredoxins"/>
    <property type="match status" value="2"/>
</dbReference>
<comment type="similarity">
    <text evidence="2">Belongs to the multicopper oxidase family.</text>
</comment>
<comment type="caution">
    <text evidence="10">The sequence shown here is derived from an EMBL/GenBank/DDBJ whole genome shotgun (WGS) entry which is preliminary data.</text>
</comment>
<dbReference type="EMBL" id="JAUJYO010000020">
    <property type="protein sequence ID" value="KAK1285024.1"/>
    <property type="molecule type" value="Genomic_DNA"/>
</dbReference>
<dbReference type="InterPro" id="IPR034288">
    <property type="entry name" value="CuRO_1_LCC"/>
</dbReference>
<reference evidence="10" key="2">
    <citation type="submission" date="2023-06" db="EMBL/GenBank/DDBJ databases">
        <authorList>
            <person name="Ma L."/>
            <person name="Liu K.-W."/>
            <person name="Li Z."/>
            <person name="Hsiao Y.-Y."/>
            <person name="Qi Y."/>
            <person name="Fu T."/>
            <person name="Tang G."/>
            <person name="Zhang D."/>
            <person name="Sun W.-H."/>
            <person name="Liu D.-K."/>
            <person name="Li Y."/>
            <person name="Chen G.-Z."/>
            <person name="Liu X.-D."/>
            <person name="Liao X.-Y."/>
            <person name="Jiang Y.-T."/>
            <person name="Yu X."/>
            <person name="Hao Y."/>
            <person name="Huang J."/>
            <person name="Zhao X.-W."/>
            <person name="Ke S."/>
            <person name="Chen Y.-Y."/>
            <person name="Wu W.-L."/>
            <person name="Hsu J.-L."/>
            <person name="Lin Y.-F."/>
            <person name="Huang M.-D."/>
            <person name="Li C.-Y."/>
            <person name="Huang L."/>
            <person name="Wang Z.-W."/>
            <person name="Zhao X."/>
            <person name="Zhong W.-Y."/>
            <person name="Peng D.-H."/>
            <person name="Ahmad S."/>
            <person name="Lan S."/>
            <person name="Zhang J.-S."/>
            <person name="Tsai W.-C."/>
            <person name="Van De Peer Y."/>
            <person name="Liu Z.-J."/>
        </authorList>
    </citation>
    <scope>NUCLEOTIDE SEQUENCE</scope>
    <source>
        <strain evidence="10">CP</strain>
        <tissue evidence="10">Leaves</tissue>
    </source>
</reference>
<dbReference type="InterPro" id="IPR011706">
    <property type="entry name" value="Cu-oxidase_C"/>
</dbReference>
<dbReference type="Gene3D" id="2.60.40.420">
    <property type="entry name" value="Cupredoxins - blue copper proteins"/>
    <property type="match status" value="2"/>
</dbReference>
<dbReference type="InterPro" id="IPR008972">
    <property type="entry name" value="Cupredoxin"/>
</dbReference>
<reference evidence="10" key="1">
    <citation type="journal article" date="2023" name="Nat. Commun.">
        <title>Diploid and tetraploid genomes of Acorus and the evolution of monocots.</title>
        <authorList>
            <person name="Ma L."/>
            <person name="Liu K.W."/>
            <person name="Li Z."/>
            <person name="Hsiao Y.Y."/>
            <person name="Qi Y."/>
            <person name="Fu T."/>
            <person name="Tang G.D."/>
            <person name="Zhang D."/>
            <person name="Sun W.H."/>
            <person name="Liu D.K."/>
            <person name="Li Y."/>
            <person name="Chen G.Z."/>
            <person name="Liu X.D."/>
            <person name="Liao X.Y."/>
            <person name="Jiang Y.T."/>
            <person name="Yu X."/>
            <person name="Hao Y."/>
            <person name="Huang J."/>
            <person name="Zhao X.W."/>
            <person name="Ke S."/>
            <person name="Chen Y.Y."/>
            <person name="Wu W.L."/>
            <person name="Hsu J.L."/>
            <person name="Lin Y.F."/>
            <person name="Huang M.D."/>
            <person name="Li C.Y."/>
            <person name="Huang L."/>
            <person name="Wang Z.W."/>
            <person name="Zhao X."/>
            <person name="Zhong W.Y."/>
            <person name="Peng D.H."/>
            <person name="Ahmad S."/>
            <person name="Lan S."/>
            <person name="Zhang J.S."/>
            <person name="Tsai W.C."/>
            <person name="Van de Peer Y."/>
            <person name="Liu Z.J."/>
        </authorList>
    </citation>
    <scope>NUCLEOTIDE SEQUENCE</scope>
    <source>
        <strain evidence="10">CP</strain>
    </source>
</reference>
<evidence type="ECO:0000259" key="8">
    <source>
        <dbReference type="Pfam" id="PF07731"/>
    </source>
</evidence>
<sequence length="251" mass="27902">MKFMEGTNIVTGENHPIHLHGYDFYILVEGFGNFEPKTDNAKLNTVDPPLLNTVALAVNGWAMIKFRADNPGVWLMHCHLDVHITWGLAMALLVEDGVGTGEGRLVLTSRPGWGGYFLFQTTPVKRLCDTHEIITVNGQFPGPTLEVRSGDTLVVSIVNHLAHNVTLHWHGVTQMRTACADGPEFVTQCPIRPGGSYTYLFTIDSAEGTFWWHAQSSRMRLTVYGALIIRPKAGSSYPFPEPKREDTLIID</sequence>
<evidence type="ECO:0000256" key="5">
    <source>
        <dbReference type="ARBA" id="ARBA00022737"/>
    </source>
</evidence>
<protein>
    <submittedName>
        <fullName evidence="10">Laccase-3</fullName>
    </submittedName>
</protein>
<dbReference type="GO" id="GO:0005576">
    <property type="term" value="C:extracellular region"/>
    <property type="evidence" value="ECO:0007669"/>
    <property type="project" value="UniProtKB-SubCell"/>
</dbReference>
<keyword evidence="3" id="KW-0964">Secreted</keyword>
<name>A0AAV9C8X3_ACOCL</name>